<dbReference type="EnsemblPlants" id="KEH31266">
    <property type="protein sequence ID" value="KEH31266"/>
    <property type="gene ID" value="MTR_4g094340"/>
</dbReference>
<keyword evidence="4 6" id="KW-1133">Transmembrane helix</keyword>
<evidence type="ECO:0000313" key="9">
    <source>
        <dbReference type="EnsemblPlants" id="KEH31266"/>
    </source>
</evidence>
<accession>A0A072UPG7</accession>
<dbReference type="OrthoDB" id="1409659at2759"/>
<organism evidence="8 10">
    <name type="scientific">Medicago truncatula</name>
    <name type="common">Barrel medic</name>
    <name type="synonym">Medicago tribuloides</name>
    <dbReference type="NCBI Taxonomy" id="3880"/>
    <lineage>
        <taxon>Eukaryota</taxon>
        <taxon>Viridiplantae</taxon>
        <taxon>Streptophyta</taxon>
        <taxon>Embryophyta</taxon>
        <taxon>Tracheophyta</taxon>
        <taxon>Spermatophyta</taxon>
        <taxon>Magnoliopsida</taxon>
        <taxon>eudicotyledons</taxon>
        <taxon>Gunneridae</taxon>
        <taxon>Pentapetalae</taxon>
        <taxon>rosids</taxon>
        <taxon>fabids</taxon>
        <taxon>Fabales</taxon>
        <taxon>Fabaceae</taxon>
        <taxon>Papilionoideae</taxon>
        <taxon>50 kb inversion clade</taxon>
        <taxon>NPAAA clade</taxon>
        <taxon>Hologalegina</taxon>
        <taxon>IRL clade</taxon>
        <taxon>Trifolieae</taxon>
        <taxon>Medicago</taxon>
    </lineage>
</organism>
<evidence type="ECO:0000313" key="8">
    <source>
        <dbReference type="EMBL" id="KEH31266.1"/>
    </source>
</evidence>
<proteinExistence type="inferred from homology"/>
<dbReference type="AlphaFoldDB" id="A0A072UPG7"/>
<feature type="transmembrane region" description="Helical" evidence="6">
    <location>
        <begin position="324"/>
        <end position="342"/>
    </location>
</feature>
<keyword evidence="3 6" id="KW-0812">Transmembrane</keyword>
<feature type="transmembrane region" description="Helical" evidence="6">
    <location>
        <begin position="56"/>
        <end position="77"/>
    </location>
</feature>
<feature type="domain" description="EamA" evidence="7">
    <location>
        <begin position="29"/>
        <end position="168"/>
    </location>
</feature>
<feature type="transmembrane region" description="Helical" evidence="6">
    <location>
        <begin position="89"/>
        <end position="109"/>
    </location>
</feature>
<feature type="transmembrane region" description="Helical" evidence="6">
    <location>
        <begin position="202"/>
        <end position="223"/>
    </location>
</feature>
<dbReference type="Pfam" id="PF00892">
    <property type="entry name" value="EamA"/>
    <property type="match status" value="2"/>
</dbReference>
<dbReference type="PANTHER" id="PTHR31218">
    <property type="entry name" value="WAT1-RELATED PROTEIN"/>
    <property type="match status" value="1"/>
</dbReference>
<evidence type="ECO:0000256" key="3">
    <source>
        <dbReference type="ARBA" id="ARBA00022692"/>
    </source>
</evidence>
<feature type="transmembrane region" description="Helical" evidence="6">
    <location>
        <begin position="235"/>
        <end position="254"/>
    </location>
</feature>
<evidence type="ECO:0000256" key="4">
    <source>
        <dbReference type="ARBA" id="ARBA00022989"/>
    </source>
</evidence>
<evidence type="ECO:0000313" key="10">
    <source>
        <dbReference type="Proteomes" id="UP000002051"/>
    </source>
</evidence>
<evidence type="ECO:0000256" key="5">
    <source>
        <dbReference type="ARBA" id="ARBA00023136"/>
    </source>
</evidence>
<dbReference type="EMBL" id="CM001220">
    <property type="protein sequence ID" value="KEH31266.1"/>
    <property type="molecule type" value="Genomic_DNA"/>
</dbReference>
<keyword evidence="10" id="KW-1185">Reference proteome</keyword>
<sequence length="372" mass="40793">MCIYSPSISKAYCSLILKMGSMSNSLKPALLMVGVQMVFSACNIIYKLAIYDGMNIIVIAAYRLAFAAVTTIPLALIFERKRPKMTWRVFYLSLLSGLFAGLLFQNLFYGALVLTSATLVSAIYNLIPSVTFVLAVSFGFEELNWGAVTGKAKVVGTILGFAGALVLTFYKGVEFDIWPFAINILDPKNDHTEHVTDTTTELLGVLCVLLSCFCFSIWLIIQAKISEVYPCPQSSIALMSVIGTIQCVIFGFIVERDLNQWKLGWDIRLLTVVFSGVFASGIMIFVMAWVVQKKGPLYASAFNPLMLLIVAFVASMLLDEKLNLGSILGGVLIVCGLYAVLWGKGRETHKKIELEPSEIIGDSEAARPLLSP</sequence>
<evidence type="ECO:0000256" key="6">
    <source>
        <dbReference type="RuleBase" id="RU363077"/>
    </source>
</evidence>
<protein>
    <recommendedName>
        <fullName evidence="6">WAT1-related protein</fullName>
    </recommendedName>
</protein>
<reference evidence="8 10" key="1">
    <citation type="journal article" date="2011" name="Nature">
        <title>The Medicago genome provides insight into the evolution of rhizobial symbioses.</title>
        <authorList>
            <person name="Young N.D."/>
            <person name="Debelle F."/>
            <person name="Oldroyd G.E."/>
            <person name="Geurts R."/>
            <person name="Cannon S.B."/>
            <person name="Udvardi M.K."/>
            <person name="Benedito V.A."/>
            <person name="Mayer K.F."/>
            <person name="Gouzy J."/>
            <person name="Schoof H."/>
            <person name="Van de Peer Y."/>
            <person name="Proost S."/>
            <person name="Cook D.R."/>
            <person name="Meyers B.C."/>
            <person name="Spannagl M."/>
            <person name="Cheung F."/>
            <person name="De Mita S."/>
            <person name="Krishnakumar V."/>
            <person name="Gundlach H."/>
            <person name="Zhou S."/>
            <person name="Mudge J."/>
            <person name="Bharti A.K."/>
            <person name="Murray J.D."/>
            <person name="Naoumkina M.A."/>
            <person name="Rosen B."/>
            <person name="Silverstein K.A."/>
            <person name="Tang H."/>
            <person name="Rombauts S."/>
            <person name="Zhao P.X."/>
            <person name="Zhou P."/>
            <person name="Barbe V."/>
            <person name="Bardou P."/>
            <person name="Bechner M."/>
            <person name="Bellec A."/>
            <person name="Berger A."/>
            <person name="Berges H."/>
            <person name="Bidwell S."/>
            <person name="Bisseling T."/>
            <person name="Choisne N."/>
            <person name="Couloux A."/>
            <person name="Denny R."/>
            <person name="Deshpande S."/>
            <person name="Dai X."/>
            <person name="Doyle J.J."/>
            <person name="Dudez A.M."/>
            <person name="Farmer A.D."/>
            <person name="Fouteau S."/>
            <person name="Franken C."/>
            <person name="Gibelin C."/>
            <person name="Gish J."/>
            <person name="Goldstein S."/>
            <person name="Gonzalez A.J."/>
            <person name="Green P.J."/>
            <person name="Hallab A."/>
            <person name="Hartog M."/>
            <person name="Hua A."/>
            <person name="Humphray S.J."/>
            <person name="Jeong D.H."/>
            <person name="Jing Y."/>
            <person name="Jocker A."/>
            <person name="Kenton S.M."/>
            <person name="Kim D.J."/>
            <person name="Klee K."/>
            <person name="Lai H."/>
            <person name="Lang C."/>
            <person name="Lin S."/>
            <person name="Macmil S.L."/>
            <person name="Magdelenat G."/>
            <person name="Matthews L."/>
            <person name="McCorrison J."/>
            <person name="Monaghan E.L."/>
            <person name="Mun J.H."/>
            <person name="Najar F.Z."/>
            <person name="Nicholson C."/>
            <person name="Noirot C."/>
            <person name="O'Bleness M."/>
            <person name="Paule C.R."/>
            <person name="Poulain J."/>
            <person name="Prion F."/>
            <person name="Qin B."/>
            <person name="Qu C."/>
            <person name="Retzel E.F."/>
            <person name="Riddle C."/>
            <person name="Sallet E."/>
            <person name="Samain S."/>
            <person name="Samson N."/>
            <person name="Sanders I."/>
            <person name="Saurat O."/>
            <person name="Scarpelli C."/>
            <person name="Schiex T."/>
            <person name="Segurens B."/>
            <person name="Severin A.J."/>
            <person name="Sherrier D.J."/>
            <person name="Shi R."/>
            <person name="Sims S."/>
            <person name="Singer S.R."/>
            <person name="Sinharoy S."/>
            <person name="Sterck L."/>
            <person name="Viollet A."/>
            <person name="Wang B.B."/>
            <person name="Wang K."/>
            <person name="Wang M."/>
            <person name="Wang X."/>
            <person name="Warfsmann J."/>
            <person name="Weissenbach J."/>
            <person name="White D.D."/>
            <person name="White J.D."/>
            <person name="Wiley G.B."/>
            <person name="Wincker P."/>
            <person name="Xing Y."/>
            <person name="Yang L."/>
            <person name="Yao Z."/>
            <person name="Ying F."/>
            <person name="Zhai J."/>
            <person name="Zhou L."/>
            <person name="Zuber A."/>
            <person name="Denarie J."/>
            <person name="Dixon R.A."/>
            <person name="May G.D."/>
            <person name="Schwartz D.C."/>
            <person name="Rogers J."/>
            <person name="Quetier F."/>
            <person name="Town C.D."/>
            <person name="Roe B.A."/>
        </authorList>
    </citation>
    <scope>NUCLEOTIDE SEQUENCE [LARGE SCALE GENOMIC DNA]</scope>
    <source>
        <strain evidence="8">A17</strain>
        <strain evidence="9 10">cv. Jemalong A17</strain>
    </source>
</reference>
<dbReference type="GO" id="GO:0005886">
    <property type="term" value="C:plasma membrane"/>
    <property type="evidence" value="ECO:0000318"/>
    <property type="project" value="GO_Central"/>
</dbReference>
<comment type="subcellular location">
    <subcellularLocation>
        <location evidence="1 6">Membrane</location>
        <topology evidence="1 6">Multi-pass membrane protein</topology>
    </subcellularLocation>
</comment>
<comment type="similarity">
    <text evidence="2 6">Belongs to the drug/metabolite transporter (DMT) superfamily. Plant drug/metabolite exporter (P-DME) (TC 2.A.7.4) family.</text>
</comment>
<reference evidence="9" key="3">
    <citation type="submission" date="2015-04" db="UniProtKB">
        <authorList>
            <consortium name="EnsemblPlants"/>
        </authorList>
    </citation>
    <scope>IDENTIFICATION</scope>
    <source>
        <strain evidence="9">cv. Jemalong A17</strain>
    </source>
</reference>
<dbReference type="InterPro" id="IPR030184">
    <property type="entry name" value="WAT1-related"/>
</dbReference>
<feature type="transmembrane region" description="Helical" evidence="6">
    <location>
        <begin position="121"/>
        <end position="140"/>
    </location>
</feature>
<reference evidence="8 10" key="2">
    <citation type="journal article" date="2014" name="BMC Genomics">
        <title>An improved genome release (version Mt4.0) for the model legume Medicago truncatula.</title>
        <authorList>
            <person name="Tang H."/>
            <person name="Krishnakumar V."/>
            <person name="Bidwell S."/>
            <person name="Rosen B."/>
            <person name="Chan A."/>
            <person name="Zhou S."/>
            <person name="Gentzbittel L."/>
            <person name="Childs K.L."/>
            <person name="Yandell M."/>
            <person name="Gundlach H."/>
            <person name="Mayer K.F."/>
            <person name="Schwartz D.C."/>
            <person name="Town C.D."/>
        </authorList>
    </citation>
    <scope>GENOME REANNOTATION</scope>
    <source>
        <strain evidence="8">A17</strain>
        <strain evidence="9 10">cv. Jemalong A17</strain>
    </source>
</reference>
<feature type="transmembrane region" description="Helical" evidence="6">
    <location>
        <begin position="269"/>
        <end position="290"/>
    </location>
</feature>
<feature type="transmembrane region" description="Helical" evidence="6">
    <location>
        <begin position="152"/>
        <end position="170"/>
    </location>
</feature>
<dbReference type="SUPFAM" id="SSF103481">
    <property type="entry name" value="Multidrug resistance efflux transporter EmrE"/>
    <property type="match status" value="2"/>
</dbReference>
<dbReference type="KEGG" id="mtr:25493309"/>
<dbReference type="ExpressionAtlas" id="A0A072UPG7">
    <property type="expression patterns" value="differential"/>
</dbReference>
<feature type="transmembrane region" description="Helical" evidence="6">
    <location>
        <begin position="29"/>
        <end position="50"/>
    </location>
</feature>
<feature type="domain" description="EamA" evidence="7">
    <location>
        <begin position="203"/>
        <end position="341"/>
    </location>
</feature>
<dbReference type="InterPro" id="IPR000620">
    <property type="entry name" value="EamA_dom"/>
</dbReference>
<keyword evidence="5 6" id="KW-0472">Membrane</keyword>
<feature type="transmembrane region" description="Helical" evidence="6">
    <location>
        <begin position="297"/>
        <end position="318"/>
    </location>
</feature>
<dbReference type="Proteomes" id="UP000002051">
    <property type="component" value="Chromosome 4"/>
</dbReference>
<evidence type="ECO:0000256" key="2">
    <source>
        <dbReference type="ARBA" id="ARBA00007635"/>
    </source>
</evidence>
<gene>
    <name evidence="9" type="primary">25493309</name>
    <name evidence="8" type="ordered locus">MTR_4g094340</name>
</gene>
<dbReference type="GO" id="GO:0022857">
    <property type="term" value="F:transmembrane transporter activity"/>
    <property type="evidence" value="ECO:0007669"/>
    <property type="project" value="InterPro"/>
</dbReference>
<evidence type="ECO:0000256" key="1">
    <source>
        <dbReference type="ARBA" id="ARBA00004141"/>
    </source>
</evidence>
<evidence type="ECO:0000259" key="7">
    <source>
        <dbReference type="Pfam" id="PF00892"/>
    </source>
</evidence>
<name>A0A072UPG7_MEDTR</name>
<dbReference type="InterPro" id="IPR037185">
    <property type="entry name" value="EmrE-like"/>
</dbReference>